<dbReference type="EMBL" id="OX597815">
    <property type="protein sequence ID" value="CAI9718774.1"/>
    <property type="molecule type" value="Genomic_DNA"/>
</dbReference>
<keyword evidence="1" id="KW-0812">Transmembrane</keyword>
<protein>
    <submittedName>
        <fullName evidence="2">Uncharacterized protein</fullName>
    </submittedName>
</protein>
<dbReference type="Proteomes" id="UP001162480">
    <property type="component" value="Chromosome 2"/>
</dbReference>
<accession>A0AA36EZA4</accession>
<keyword evidence="3" id="KW-1185">Reference proteome</keyword>
<evidence type="ECO:0000313" key="2">
    <source>
        <dbReference type="EMBL" id="CAI9718774.1"/>
    </source>
</evidence>
<organism evidence="2 3">
    <name type="scientific">Octopus vulgaris</name>
    <name type="common">Common octopus</name>
    <dbReference type="NCBI Taxonomy" id="6645"/>
    <lineage>
        <taxon>Eukaryota</taxon>
        <taxon>Metazoa</taxon>
        <taxon>Spiralia</taxon>
        <taxon>Lophotrochozoa</taxon>
        <taxon>Mollusca</taxon>
        <taxon>Cephalopoda</taxon>
        <taxon>Coleoidea</taxon>
        <taxon>Octopodiformes</taxon>
        <taxon>Octopoda</taxon>
        <taxon>Incirrata</taxon>
        <taxon>Octopodidae</taxon>
        <taxon>Octopus</taxon>
    </lineage>
</organism>
<gene>
    <name evidence="2" type="ORF">OCTVUL_1B000557</name>
</gene>
<evidence type="ECO:0000313" key="3">
    <source>
        <dbReference type="Proteomes" id="UP001162480"/>
    </source>
</evidence>
<dbReference type="AlphaFoldDB" id="A0AA36EZA4"/>
<feature type="transmembrane region" description="Helical" evidence="1">
    <location>
        <begin position="20"/>
        <end position="44"/>
    </location>
</feature>
<reference evidence="2" key="1">
    <citation type="submission" date="2023-08" db="EMBL/GenBank/DDBJ databases">
        <authorList>
            <person name="Alioto T."/>
            <person name="Alioto T."/>
            <person name="Gomez Garrido J."/>
        </authorList>
    </citation>
    <scope>NUCLEOTIDE SEQUENCE</scope>
</reference>
<sequence length="116" mass="12243">MRLKLQRAILALMMVRLMVLAMVLVIVTVTIVATVRVVVILMIVPVKCYKPHHHLRLIHCRLQHREDTDEVIAIGCVVVVAIVVGGGGGRRGAGDGDSGVCSCGGSTSAYISGGIA</sequence>
<feature type="transmembrane region" description="Helical" evidence="1">
    <location>
        <begin position="71"/>
        <end position="89"/>
    </location>
</feature>
<name>A0AA36EZA4_OCTVU</name>
<keyword evidence="1" id="KW-0472">Membrane</keyword>
<keyword evidence="1" id="KW-1133">Transmembrane helix</keyword>
<evidence type="ECO:0000256" key="1">
    <source>
        <dbReference type="SAM" id="Phobius"/>
    </source>
</evidence>
<proteinExistence type="predicted"/>